<evidence type="ECO:0000259" key="7">
    <source>
        <dbReference type="Pfam" id="PF00483"/>
    </source>
</evidence>
<dbReference type="InterPro" id="IPR005835">
    <property type="entry name" value="NTP_transferase_dom"/>
</dbReference>
<evidence type="ECO:0000313" key="9">
    <source>
        <dbReference type="EMBL" id="CRL33126.1"/>
    </source>
</evidence>
<dbReference type="PANTHER" id="PTHR43523:SF6">
    <property type="entry name" value="GLYCOGEN BIOSYNTHESIS PROTEIN GLGD"/>
    <property type="match status" value="1"/>
</dbReference>
<evidence type="ECO:0000256" key="4">
    <source>
        <dbReference type="ARBA" id="ARBA00022840"/>
    </source>
</evidence>
<gene>
    <name evidence="10" type="primary">glgD</name>
    <name evidence="11" type="ORF">DXD95_09435</name>
    <name evidence="12" type="ORF">FYL31_12785</name>
    <name evidence="10" type="ORF">GKE44_02440</name>
    <name evidence="9" type="ORF">T1815_05091</name>
</gene>
<dbReference type="EMBL" id="WKQV01000002">
    <property type="protein sequence ID" value="MSD26054.1"/>
    <property type="molecule type" value="Genomic_DNA"/>
</dbReference>
<evidence type="ECO:0000256" key="5">
    <source>
        <dbReference type="ARBA" id="ARBA00023056"/>
    </source>
</evidence>
<name>A0A0M6WBE1_9FIRM</name>
<dbReference type="InterPro" id="IPR005836">
    <property type="entry name" value="ADP_Glu_pyroP_CS"/>
</dbReference>
<evidence type="ECO:0000256" key="2">
    <source>
        <dbReference type="ARBA" id="ARBA00022600"/>
    </source>
</evidence>
<dbReference type="AlphaFoldDB" id="A0A0M6WBE1"/>
<dbReference type="GO" id="GO:0008878">
    <property type="term" value="F:glucose-1-phosphate adenylyltransferase activity"/>
    <property type="evidence" value="ECO:0007669"/>
    <property type="project" value="UniProtKB-EC"/>
</dbReference>
<reference evidence="12 15" key="6">
    <citation type="submission" date="2019-09" db="EMBL/GenBank/DDBJ databases">
        <title>Strain-level analysis of Eubacterium rectale using genomes from metagenomes.</title>
        <authorList>
            <person name="Karcher N."/>
            <person name="Segata N."/>
        </authorList>
    </citation>
    <scope>NUCLEOTIDE SEQUENCE [LARGE SCALE GENOMIC DNA]</scope>
    <source>
        <strain evidence="12 15">T3WBe13</strain>
    </source>
</reference>
<dbReference type="InterPro" id="IPR011832">
    <property type="entry name" value="GlgDAde_trans"/>
</dbReference>
<evidence type="ECO:0000313" key="12">
    <source>
        <dbReference type="EMBL" id="TYL57373.1"/>
    </source>
</evidence>
<organism evidence="9 13">
    <name type="scientific">Agathobacter rectalis</name>
    <dbReference type="NCBI Taxonomy" id="39491"/>
    <lineage>
        <taxon>Bacteria</taxon>
        <taxon>Bacillati</taxon>
        <taxon>Bacillota</taxon>
        <taxon>Clostridia</taxon>
        <taxon>Lachnospirales</taxon>
        <taxon>Lachnospiraceae</taxon>
        <taxon>Agathobacter</taxon>
    </lineage>
</organism>
<dbReference type="PANTHER" id="PTHR43523">
    <property type="entry name" value="GLUCOSE-1-PHOSPHATE ADENYLYLTRANSFERASE-RELATED"/>
    <property type="match status" value="1"/>
</dbReference>
<reference evidence="11 14" key="3">
    <citation type="submission" date="2018-08" db="EMBL/GenBank/DDBJ databases">
        <title>A genome reference for cultivated species of the human gut microbiota.</title>
        <authorList>
            <person name="Zou Y."/>
            <person name="Xue W."/>
            <person name="Luo G."/>
        </authorList>
    </citation>
    <scope>NUCLEOTIDE SEQUENCE [LARGE SCALE GENOMIC DNA]</scope>
    <source>
        <strain evidence="11 14">TM10-3</strain>
    </source>
</reference>
<reference evidence="12 15" key="5">
    <citation type="submission" date="2019-08" db="EMBL/GenBank/DDBJ databases">
        <authorList>
            <person name="Duncan S."/>
            <person name="Walker A."/>
        </authorList>
    </citation>
    <scope>NUCLEOTIDE SEQUENCE [LARGE SCALE GENOMIC DNA]</scope>
    <source>
        <strain evidence="12 15">T3WBe13</strain>
    </source>
</reference>
<dbReference type="Proteomes" id="UP000260642">
    <property type="component" value="Unassembled WGS sequence"/>
</dbReference>
<evidence type="ECO:0000256" key="1">
    <source>
        <dbReference type="ARBA" id="ARBA00010443"/>
    </source>
</evidence>
<evidence type="ECO:0000259" key="8">
    <source>
        <dbReference type="Pfam" id="PF24894"/>
    </source>
</evidence>
<keyword evidence="4" id="KW-0067">ATP-binding</keyword>
<dbReference type="Proteomes" id="UP000465607">
    <property type="component" value="Unassembled WGS sequence"/>
</dbReference>
<evidence type="ECO:0000313" key="10">
    <source>
        <dbReference type="EMBL" id="MSD26054.1"/>
    </source>
</evidence>
<dbReference type="EC" id="2.7.7.27" evidence="10"/>
<dbReference type="PROSITE" id="PS00809">
    <property type="entry name" value="ADP_GLC_PYROPHOSPH_2"/>
    <property type="match status" value="1"/>
</dbReference>
<dbReference type="EMBL" id="VSTF01000018">
    <property type="protein sequence ID" value="TYL57373.1"/>
    <property type="molecule type" value="Genomic_DNA"/>
</dbReference>
<dbReference type="RefSeq" id="WP_055061009.1">
    <property type="nucleotide sequence ID" value="NZ_AP031452.1"/>
</dbReference>
<reference evidence="13" key="1">
    <citation type="submission" date="2015-05" db="EMBL/GenBank/DDBJ databases">
        <authorList>
            <consortium name="Pathogen Informatics"/>
        </authorList>
    </citation>
    <scope>NUCLEOTIDE SEQUENCE [LARGE SCALE GENOMIC DNA]</scope>
    <source>
        <strain evidence="13">T1-815</strain>
    </source>
</reference>
<dbReference type="NCBIfam" id="TIGR02092">
    <property type="entry name" value="glgD"/>
    <property type="match status" value="1"/>
</dbReference>
<dbReference type="InterPro" id="IPR029044">
    <property type="entry name" value="Nucleotide-diphossugar_trans"/>
</dbReference>
<feature type="domain" description="Glucose-1-phosphate adenylyltransferase/Bifunctional protein GlmU-like C-terminal hexapeptide" evidence="8">
    <location>
        <begin position="278"/>
        <end position="352"/>
    </location>
</feature>
<dbReference type="EMBL" id="CVRQ01000008">
    <property type="protein sequence ID" value="CRL33126.1"/>
    <property type="molecule type" value="Genomic_DNA"/>
</dbReference>
<dbReference type="InterPro" id="IPR011004">
    <property type="entry name" value="Trimer_LpxA-like_sf"/>
</dbReference>
<dbReference type="Pfam" id="PF24894">
    <property type="entry name" value="Hexapep_GlmU"/>
    <property type="match status" value="1"/>
</dbReference>
<reference evidence="9" key="2">
    <citation type="submission" date="2015-05" db="EMBL/GenBank/DDBJ databases">
        <authorList>
            <person name="Wang D.B."/>
            <person name="Wang M."/>
        </authorList>
    </citation>
    <scope>NUCLEOTIDE SEQUENCE [LARGE SCALE GENOMIC DNA]</scope>
    <source>
        <strain evidence="9">T1-815</strain>
    </source>
</reference>
<evidence type="ECO:0000313" key="13">
    <source>
        <dbReference type="Proteomes" id="UP000049472"/>
    </source>
</evidence>
<proteinExistence type="inferred from homology"/>
<protein>
    <submittedName>
        <fullName evidence="10">Glucose-1-phosphate adenylyltransferase subunit GlgD</fullName>
        <ecNumber evidence="10">2.7.7.27</ecNumber>
    </submittedName>
    <submittedName>
        <fullName evidence="9">Glucose-1-phosphate adenylyltransferase, GlgD subunit</fullName>
    </submittedName>
</protein>
<keyword evidence="9" id="KW-0548">Nucleotidyltransferase</keyword>
<dbReference type="SUPFAM" id="SSF53448">
    <property type="entry name" value="Nucleotide-diphospho-sugar transferases"/>
    <property type="match status" value="1"/>
</dbReference>
<evidence type="ECO:0000313" key="14">
    <source>
        <dbReference type="Proteomes" id="UP000260642"/>
    </source>
</evidence>
<keyword evidence="9" id="KW-0808">Transferase</keyword>
<evidence type="ECO:0000313" key="15">
    <source>
        <dbReference type="Proteomes" id="UP000324327"/>
    </source>
</evidence>
<evidence type="ECO:0000313" key="16">
    <source>
        <dbReference type="Proteomes" id="UP000465607"/>
    </source>
</evidence>
<dbReference type="Gene3D" id="2.160.10.10">
    <property type="entry name" value="Hexapeptide repeat proteins"/>
    <property type="match status" value="1"/>
</dbReference>
<dbReference type="SUPFAM" id="SSF51161">
    <property type="entry name" value="Trimeric LpxA-like enzymes"/>
    <property type="match status" value="1"/>
</dbReference>
<evidence type="ECO:0000256" key="3">
    <source>
        <dbReference type="ARBA" id="ARBA00022741"/>
    </source>
</evidence>
<keyword evidence="2" id="KW-0321">Glycogen metabolism</keyword>
<dbReference type="CDD" id="cd02508">
    <property type="entry name" value="ADP_Glucose_PP"/>
    <property type="match status" value="1"/>
</dbReference>
<reference evidence="10 16" key="4">
    <citation type="journal article" date="2019" name="Nat. Med.">
        <title>A library of human gut bacterial isolates paired with longitudinal multiomics data enables mechanistic microbiome research.</title>
        <authorList>
            <person name="Poyet M."/>
            <person name="Groussin M."/>
            <person name="Gibbons S.M."/>
            <person name="Avila-Pacheco J."/>
            <person name="Jiang X."/>
            <person name="Kearney S.M."/>
            <person name="Perrotta A.R."/>
            <person name="Berdy B."/>
            <person name="Zhao S."/>
            <person name="Lieberman T.D."/>
            <person name="Swanson P.K."/>
            <person name="Smith M."/>
            <person name="Roesemann S."/>
            <person name="Alexander J.E."/>
            <person name="Rich S.A."/>
            <person name="Livny J."/>
            <person name="Vlamakis H."/>
            <person name="Clish C."/>
            <person name="Bullock K."/>
            <person name="Deik A."/>
            <person name="Scott J."/>
            <person name="Pierce K.A."/>
            <person name="Xavier R.J."/>
            <person name="Alm E.J."/>
        </authorList>
    </citation>
    <scope>NUCLEOTIDE SEQUENCE [LARGE SCALE GENOMIC DNA]</scope>
    <source>
        <strain evidence="10 16">BIOML-A5</strain>
    </source>
</reference>
<dbReference type="Proteomes" id="UP000324327">
    <property type="component" value="Unassembled WGS sequence"/>
</dbReference>
<evidence type="ECO:0000313" key="11">
    <source>
        <dbReference type="EMBL" id="RGI67517.1"/>
    </source>
</evidence>
<dbReference type="Gene3D" id="3.90.550.10">
    <property type="entry name" value="Spore Coat Polysaccharide Biosynthesis Protein SpsA, Chain A"/>
    <property type="match status" value="1"/>
</dbReference>
<dbReference type="GO" id="GO:0005978">
    <property type="term" value="P:glycogen biosynthetic process"/>
    <property type="evidence" value="ECO:0007669"/>
    <property type="project" value="UniProtKB-KW"/>
</dbReference>
<keyword evidence="3" id="KW-0547">Nucleotide-binding</keyword>
<evidence type="ECO:0000256" key="6">
    <source>
        <dbReference type="ARBA" id="ARBA00023277"/>
    </source>
</evidence>
<keyword evidence="6" id="KW-0119">Carbohydrate metabolism</keyword>
<dbReference type="InterPro" id="IPR056818">
    <property type="entry name" value="GlmU/GlgC-like_hexapep"/>
</dbReference>
<dbReference type="Proteomes" id="UP000049472">
    <property type="component" value="Unassembled WGS sequence"/>
</dbReference>
<keyword evidence="5" id="KW-0320">Glycogen biosynthesis</keyword>
<sequence length="372" mass="42486">MKAIGIILAGGNNNRMKELTAKRAVPALPVAGSFRAIDFSLSSMSNSHIQTVAILTQYNARSLNEHLSSSKWWNFGRKQGGLFLFTPTVTADNSDWYRGTADAMYQNIDFLKRRHEPYVIISSGDCVYKLDFNRVLDFHIEKKSDITVVCKDMMYNDDVSRFGVVRMDEESRITEFDEKPIEASSNTISTGIYVIRRRQLIELLEAAAEENRFDFVNDILVRYKNVKKIYGYKINSYWNNIADIDAYFKTNMDFLRPDVRSYFFREEPTICSKVDDLPPAKFNPGSDISNSLVSSGCIINGRVEDSVLFKQVFVGKNTTVKNCVILNDVYIDDNVHLENCIVESRGTISPNTYYCGEDGVRIVKEKNVRYVI</sequence>
<dbReference type="Pfam" id="PF00483">
    <property type="entry name" value="NTP_transferase"/>
    <property type="match status" value="1"/>
</dbReference>
<dbReference type="GO" id="GO:0005524">
    <property type="term" value="F:ATP binding"/>
    <property type="evidence" value="ECO:0007669"/>
    <property type="project" value="UniProtKB-KW"/>
</dbReference>
<keyword evidence="13" id="KW-1185">Reference proteome</keyword>
<feature type="domain" description="Nucleotidyl transferase" evidence="7">
    <location>
        <begin position="5"/>
        <end position="254"/>
    </location>
</feature>
<dbReference type="EMBL" id="QSOB01000012">
    <property type="protein sequence ID" value="RGI67517.1"/>
    <property type="molecule type" value="Genomic_DNA"/>
</dbReference>
<accession>A0A0M6WBE1</accession>
<dbReference type="InterPro" id="IPR011831">
    <property type="entry name" value="ADP-Glc_PPase"/>
</dbReference>
<comment type="similarity">
    <text evidence="1">Belongs to the bacterial/plant glucose-1-phosphate adenylyltransferase family.</text>
</comment>